<dbReference type="AlphaFoldDB" id="A0A9N7VY44"/>
<protein>
    <submittedName>
        <fullName evidence="1">Uncharacterized protein</fullName>
    </submittedName>
</protein>
<dbReference type="EMBL" id="CADEAL010004337">
    <property type="protein sequence ID" value="CAB1457347.1"/>
    <property type="molecule type" value="Genomic_DNA"/>
</dbReference>
<organism evidence="1 2">
    <name type="scientific">Pleuronectes platessa</name>
    <name type="common">European plaice</name>
    <dbReference type="NCBI Taxonomy" id="8262"/>
    <lineage>
        <taxon>Eukaryota</taxon>
        <taxon>Metazoa</taxon>
        <taxon>Chordata</taxon>
        <taxon>Craniata</taxon>
        <taxon>Vertebrata</taxon>
        <taxon>Euteleostomi</taxon>
        <taxon>Actinopterygii</taxon>
        <taxon>Neopterygii</taxon>
        <taxon>Teleostei</taxon>
        <taxon>Neoteleostei</taxon>
        <taxon>Acanthomorphata</taxon>
        <taxon>Carangaria</taxon>
        <taxon>Pleuronectiformes</taxon>
        <taxon>Pleuronectoidei</taxon>
        <taxon>Pleuronectidae</taxon>
        <taxon>Pleuronectes</taxon>
    </lineage>
</organism>
<sequence>MASEEMSMSGEQKRYEAVPLRVHQLSSCSSIRPQDPSSRLITIKGRLPLWISASDNYLSGRFLLGKKGIYLVPYVHEAGERNIVFTPGNPSHAFHTVNNLSPGKSFTLQGPVPFDPTAPEIQPLMLNQGTFHILISCH</sequence>
<dbReference type="Proteomes" id="UP001153269">
    <property type="component" value="Unassembled WGS sequence"/>
</dbReference>
<keyword evidence="2" id="KW-1185">Reference proteome</keyword>
<comment type="caution">
    <text evidence="1">The sequence shown here is derived from an EMBL/GenBank/DDBJ whole genome shotgun (WGS) entry which is preliminary data.</text>
</comment>
<accession>A0A9N7VY44</accession>
<evidence type="ECO:0000313" key="1">
    <source>
        <dbReference type="EMBL" id="CAB1457347.1"/>
    </source>
</evidence>
<proteinExistence type="predicted"/>
<name>A0A9N7VY44_PLEPL</name>
<evidence type="ECO:0000313" key="2">
    <source>
        <dbReference type="Proteomes" id="UP001153269"/>
    </source>
</evidence>
<gene>
    <name evidence="1" type="ORF">PLEPLA_LOCUS45171</name>
</gene>
<reference evidence="1" key="1">
    <citation type="submission" date="2020-03" db="EMBL/GenBank/DDBJ databases">
        <authorList>
            <person name="Weist P."/>
        </authorList>
    </citation>
    <scope>NUCLEOTIDE SEQUENCE</scope>
</reference>